<dbReference type="PROSITE" id="PS51721">
    <property type="entry name" value="G_CP"/>
    <property type="match status" value="1"/>
</dbReference>
<keyword evidence="2" id="KW-0342">GTP-binding</keyword>
<evidence type="ECO:0000259" key="3">
    <source>
        <dbReference type="PROSITE" id="PS50936"/>
    </source>
</evidence>
<dbReference type="PANTHER" id="PTHR32120">
    <property type="entry name" value="SMALL RIBOSOMAL SUBUNIT BIOGENESIS GTPASE RSGA"/>
    <property type="match status" value="1"/>
</dbReference>
<dbReference type="EMBL" id="WUIY01001317">
    <property type="protein sequence ID" value="MXI79156.1"/>
    <property type="molecule type" value="Genomic_DNA"/>
</dbReference>
<dbReference type="PANTHER" id="PTHR32120:SF11">
    <property type="entry name" value="SMALL RIBOSOMAL SUBUNIT BIOGENESIS GTPASE RSGA 1, MITOCHONDRIAL-RELATED"/>
    <property type="match status" value="1"/>
</dbReference>
<dbReference type="Gene3D" id="3.40.50.300">
    <property type="entry name" value="P-loop containing nucleotide triphosphate hydrolases"/>
    <property type="match status" value="1"/>
</dbReference>
<protein>
    <submittedName>
        <fullName evidence="5">Ribosome small subunit-dependent GTPase A</fullName>
    </submittedName>
</protein>
<accession>A0A6N8R954</accession>
<feature type="domain" description="EngC GTPase" evidence="3">
    <location>
        <begin position="21"/>
        <end position="147"/>
    </location>
</feature>
<dbReference type="InterPro" id="IPR004881">
    <property type="entry name" value="Ribosome_biogen_GTPase_RsgA"/>
</dbReference>
<feature type="non-terminal residue" evidence="5">
    <location>
        <position position="1"/>
    </location>
</feature>
<dbReference type="InterPro" id="IPR030378">
    <property type="entry name" value="G_CP_dom"/>
</dbReference>
<dbReference type="NCBIfam" id="TIGR00157">
    <property type="entry name" value="ribosome small subunit-dependent GTPase A"/>
    <property type="match status" value="1"/>
</dbReference>
<dbReference type="Pfam" id="PF03193">
    <property type="entry name" value="RsgA_GTPase"/>
    <property type="match status" value="1"/>
</dbReference>
<evidence type="ECO:0000313" key="5">
    <source>
        <dbReference type="EMBL" id="MXI79156.1"/>
    </source>
</evidence>
<proteinExistence type="predicted"/>
<gene>
    <name evidence="5" type="primary">rsgA</name>
    <name evidence="5" type="ORF">GRW05_33870</name>
</gene>
<feature type="domain" description="CP-type G" evidence="4">
    <location>
        <begin position="12"/>
        <end position="147"/>
    </location>
</feature>
<name>A0A6N8R954_ECOLX</name>
<evidence type="ECO:0000313" key="6">
    <source>
        <dbReference type="Proteomes" id="UP000436141"/>
    </source>
</evidence>
<dbReference type="AlphaFoldDB" id="A0A6N8R954"/>
<evidence type="ECO:0000259" key="4">
    <source>
        <dbReference type="PROSITE" id="PS51721"/>
    </source>
</evidence>
<dbReference type="GO" id="GO:0003924">
    <property type="term" value="F:GTPase activity"/>
    <property type="evidence" value="ECO:0007669"/>
    <property type="project" value="InterPro"/>
</dbReference>
<dbReference type="InterPro" id="IPR010914">
    <property type="entry name" value="RsgA_GTPase_dom"/>
</dbReference>
<evidence type="ECO:0000256" key="2">
    <source>
        <dbReference type="ARBA" id="ARBA00023134"/>
    </source>
</evidence>
<dbReference type="SUPFAM" id="SSF52540">
    <property type="entry name" value="P-loop containing nucleoside triphosphate hydrolases"/>
    <property type="match status" value="1"/>
</dbReference>
<evidence type="ECO:0000256" key="1">
    <source>
        <dbReference type="ARBA" id="ARBA00022741"/>
    </source>
</evidence>
<feature type="non-terminal residue" evidence="5">
    <location>
        <position position="147"/>
    </location>
</feature>
<organism evidence="5 6">
    <name type="scientific">Escherichia coli</name>
    <dbReference type="NCBI Taxonomy" id="562"/>
    <lineage>
        <taxon>Bacteria</taxon>
        <taxon>Pseudomonadati</taxon>
        <taxon>Pseudomonadota</taxon>
        <taxon>Gammaproteobacteria</taxon>
        <taxon>Enterobacterales</taxon>
        <taxon>Enterobacteriaceae</taxon>
        <taxon>Escherichia</taxon>
    </lineage>
</organism>
<dbReference type="InterPro" id="IPR027417">
    <property type="entry name" value="P-loop_NTPase"/>
</dbReference>
<dbReference type="GO" id="GO:0005525">
    <property type="term" value="F:GTP binding"/>
    <property type="evidence" value="ECO:0007669"/>
    <property type="project" value="UniProtKB-KW"/>
</dbReference>
<comment type="caution">
    <text evidence="5">The sequence shown here is derived from an EMBL/GenBank/DDBJ whole genome shotgun (WGS) entry which is preliminary data.</text>
</comment>
<sequence>NEGYIHQVFERKNELKRPPVSNIDTLVIVMSAVEPNFSTQLLDRFLVIAHSYQLNARVLVTKKDKTPIEKQFEINELLKIYENIGYETEFIGNDDDRKKIVEAWPAGLIVLSGQSGVGKSTFLNHYRPELNLETNDISKSLNRGKHT</sequence>
<reference evidence="5 6" key="1">
    <citation type="submission" date="2019-12" db="EMBL/GenBank/DDBJ databases">
        <title>Enteriobacteria Tanzani isolates_10434.</title>
        <authorList>
            <person name="Subbiah M."/>
            <person name="Call D."/>
        </authorList>
    </citation>
    <scope>NUCLEOTIDE SEQUENCE [LARGE SCALE GENOMIC DNA]</scope>
    <source>
        <strain evidence="5 6">10434wD1</strain>
    </source>
</reference>
<dbReference type="PROSITE" id="PS50936">
    <property type="entry name" value="ENGC_GTPASE"/>
    <property type="match status" value="1"/>
</dbReference>
<keyword evidence="1" id="KW-0547">Nucleotide-binding</keyword>
<dbReference type="Proteomes" id="UP000436141">
    <property type="component" value="Unassembled WGS sequence"/>
</dbReference>